<evidence type="ECO:0000259" key="3">
    <source>
        <dbReference type="PROSITE" id="PS50994"/>
    </source>
</evidence>
<feature type="region of interest" description="Disordered" evidence="2">
    <location>
        <begin position="327"/>
        <end position="356"/>
    </location>
</feature>
<dbReference type="PROSITE" id="PS50994">
    <property type="entry name" value="INTEGRASE"/>
    <property type="match status" value="1"/>
</dbReference>
<accession>A0ABQ4ZZX7</accession>
<dbReference type="InterPro" id="IPR001584">
    <property type="entry name" value="Integrase_cat-core"/>
</dbReference>
<dbReference type="InterPro" id="IPR036397">
    <property type="entry name" value="RNaseH_sf"/>
</dbReference>
<dbReference type="SUPFAM" id="SSF53098">
    <property type="entry name" value="Ribonuclease H-like"/>
    <property type="match status" value="1"/>
</dbReference>
<dbReference type="PANTHER" id="PTHR42648:SF32">
    <property type="entry name" value="RIBONUCLEASE H-LIKE DOMAIN, GAG-PRE-INTEGRASE DOMAIN PROTEIN-RELATED"/>
    <property type="match status" value="1"/>
</dbReference>
<dbReference type="Gene3D" id="3.30.420.10">
    <property type="entry name" value="Ribonuclease H-like superfamily/Ribonuclease H"/>
    <property type="match status" value="1"/>
</dbReference>
<name>A0ABQ4ZZX7_9ASTR</name>
<feature type="region of interest" description="Disordered" evidence="2">
    <location>
        <begin position="265"/>
        <end position="311"/>
    </location>
</feature>
<feature type="compositionally biased region" description="Basic and acidic residues" evidence="2">
    <location>
        <begin position="1093"/>
        <end position="1117"/>
    </location>
</feature>
<reference evidence="4" key="1">
    <citation type="journal article" date="2022" name="Int. J. Mol. Sci.">
        <title>Draft Genome of Tanacetum Coccineum: Genomic Comparison of Closely Related Tanacetum-Family Plants.</title>
        <authorList>
            <person name="Yamashiro T."/>
            <person name="Shiraishi A."/>
            <person name="Nakayama K."/>
            <person name="Satake H."/>
        </authorList>
    </citation>
    <scope>NUCLEOTIDE SEQUENCE</scope>
</reference>
<dbReference type="Pfam" id="PF25597">
    <property type="entry name" value="SH3_retrovirus"/>
    <property type="match status" value="1"/>
</dbReference>
<dbReference type="InterPro" id="IPR025724">
    <property type="entry name" value="GAG-pre-integrase_dom"/>
</dbReference>
<feature type="compositionally biased region" description="Polar residues" evidence="2">
    <location>
        <begin position="1118"/>
        <end position="1128"/>
    </location>
</feature>
<comment type="caution">
    <text evidence="4">The sequence shown here is derived from an EMBL/GenBank/DDBJ whole genome shotgun (WGS) entry which is preliminary data.</text>
</comment>
<feature type="domain" description="Integrase catalytic" evidence="3">
    <location>
        <begin position="808"/>
        <end position="974"/>
    </location>
</feature>
<gene>
    <name evidence="4" type="ORF">Tco_0801375</name>
</gene>
<evidence type="ECO:0000313" key="4">
    <source>
        <dbReference type="EMBL" id="GJS94407.1"/>
    </source>
</evidence>
<evidence type="ECO:0000256" key="2">
    <source>
        <dbReference type="SAM" id="MobiDB-lite"/>
    </source>
</evidence>
<evidence type="ECO:0000256" key="1">
    <source>
        <dbReference type="ARBA" id="ARBA00022670"/>
    </source>
</evidence>
<dbReference type="InterPro" id="IPR012337">
    <property type="entry name" value="RNaseH-like_sf"/>
</dbReference>
<feature type="region of interest" description="Disordered" evidence="2">
    <location>
        <begin position="1085"/>
        <end position="1128"/>
    </location>
</feature>
<protein>
    <submittedName>
        <fullName evidence="4">Ribonuclease H-like domain-containing protein</fullName>
    </submittedName>
</protein>
<keyword evidence="5" id="KW-1185">Reference proteome</keyword>
<dbReference type="EMBL" id="BQNB010011729">
    <property type="protein sequence ID" value="GJS94407.1"/>
    <property type="molecule type" value="Genomic_DNA"/>
</dbReference>
<feature type="compositionally biased region" description="Acidic residues" evidence="2">
    <location>
        <begin position="293"/>
        <end position="302"/>
    </location>
</feature>
<dbReference type="Pfam" id="PF13976">
    <property type="entry name" value="gag_pre-integrs"/>
    <property type="match status" value="1"/>
</dbReference>
<dbReference type="PANTHER" id="PTHR42648">
    <property type="entry name" value="TRANSPOSASE, PUTATIVE-RELATED"/>
    <property type="match status" value="1"/>
</dbReference>
<dbReference type="InterPro" id="IPR054722">
    <property type="entry name" value="PolX-like_BBD"/>
</dbReference>
<reference evidence="4" key="2">
    <citation type="submission" date="2022-01" db="EMBL/GenBank/DDBJ databases">
        <authorList>
            <person name="Yamashiro T."/>
            <person name="Shiraishi A."/>
            <person name="Satake H."/>
            <person name="Nakayama K."/>
        </authorList>
    </citation>
    <scope>NUCLEOTIDE SEQUENCE</scope>
</reference>
<dbReference type="Pfam" id="PF22936">
    <property type="entry name" value="Pol_BBD"/>
    <property type="match status" value="1"/>
</dbReference>
<dbReference type="Pfam" id="PF14223">
    <property type="entry name" value="Retrotran_gag_2"/>
    <property type="match status" value="1"/>
</dbReference>
<dbReference type="InterPro" id="IPR057670">
    <property type="entry name" value="SH3_retrovirus"/>
</dbReference>
<keyword evidence="1" id="KW-0645">Protease</keyword>
<organism evidence="4 5">
    <name type="scientific">Tanacetum coccineum</name>
    <dbReference type="NCBI Taxonomy" id="301880"/>
    <lineage>
        <taxon>Eukaryota</taxon>
        <taxon>Viridiplantae</taxon>
        <taxon>Streptophyta</taxon>
        <taxon>Embryophyta</taxon>
        <taxon>Tracheophyta</taxon>
        <taxon>Spermatophyta</taxon>
        <taxon>Magnoliopsida</taxon>
        <taxon>eudicotyledons</taxon>
        <taxon>Gunneridae</taxon>
        <taxon>Pentapetalae</taxon>
        <taxon>asterids</taxon>
        <taxon>campanulids</taxon>
        <taxon>Asterales</taxon>
        <taxon>Asteraceae</taxon>
        <taxon>Asteroideae</taxon>
        <taxon>Anthemideae</taxon>
        <taxon>Anthemidinae</taxon>
        <taxon>Tanacetum</taxon>
    </lineage>
</organism>
<sequence length="1237" mass="138859">MQKTILKQQYENFTASRSEGLDKTYDKFQKPISQLEIHGEVISQEDANLKLLRSLPSAWNNIALIMRNKSDLDTLSIDDLYNNLKVYEAEIKGQSSSNSNSQNVAFVSLKNTSSTNEAVNTAHEFSTGSSQGQASSSTYADDVMFSFFINQSNSPQLNVTTVIGEVTLLENAGHQGIRGIEMEMFQEGLYQWRLLQMPCAFDSSVNEVEEENNQVNDRFKKVKGYHAVPPPYTGNYMPSRPDLSFAGLDDSVYKTNVSETISSVPRIESTASKSSKDSLEQPKTVRPSAPIIEEWESDSDDDSVFRPKSDQTKPKFTKINFVKSDENVKTVNKENTHRQEEYPRKSQSPRDNRRNWNGMMTQKLGNGFEFIKKACFVCGSFNHLIKDCDFHDNKMVEKPVLNNKGRVTGQREIRPVWNNAQRVNHENKFTHLQGRSYTQPWVGQGPPPINCYIDIWPTRTQNPSFVTAHPHPKRNFVPTTVVTKSGQVPVNTAKQSSLRATTSISTARPVNTADPKPKVNDASPTKYSYFKAHSLVRRAFNQKSAAKTDNLNEKVKTARVFNVTTGLKAVVNAGVGNGKNAVKSSACRIWRPTGKVIDHISKDSGSYMPKRFDYVDPQGKLKHMTGNKSYLTDYQDIDGGFVAFAGSPKGGKITGKGKIRTGKLDFEDVYFVKELKFNLFSVSQMCDKKNSVLFTETECLVLSPDFKLLDESQVLLKVPRQNNMYSFDLKNVVPSGGLTCLFAKATIDESNLWHMRLGHINFKTMNKLVRGNLVRCLPSKLFKNDHTYVACQKGKQHKASCKTKLVSSISHPLQMFHMDLFGPTIVRSINHKIYCLVVTDDYSRFIWVFFLATKDETSGILKTFIIGIENQINYKVKIIRCDNGIEYKNNDMNQFYGMKGIKREFSVARTPQQNRVAEKKNRTLIEAARTMLADSLLLTTFWAKAASTACYVQNRVLVTKPHNKTPYELLLGRPPSISFMRPFGCPVTILNTLDSLCKFDGKADEGFLVGYSINSKAFRVFNTRTRKVEENLHVNFLENKPNIAGSGPEWLFDIDSQTKSMNYEPVTAGNQTNGDAGIETNINVGQAGQEKSTNNKDADEVPGKGDDDLSERNDQERINSSTQDVNTARSSINIASENINIGSSNINTASPIPNDPSMQSLEATGIFDGAYDDEDVGAEADLNNLETTINVSSIPTTRIYKDHLIEQIIRDLHSALLTRRMSQQNLEEHGLVSYIKK</sequence>
<dbReference type="Pfam" id="PF00665">
    <property type="entry name" value="rve"/>
    <property type="match status" value="1"/>
</dbReference>
<proteinExistence type="predicted"/>
<feature type="compositionally biased region" description="Basic and acidic residues" evidence="2">
    <location>
        <begin position="327"/>
        <end position="354"/>
    </location>
</feature>
<evidence type="ECO:0000313" key="5">
    <source>
        <dbReference type="Proteomes" id="UP001151760"/>
    </source>
</evidence>
<dbReference type="Proteomes" id="UP001151760">
    <property type="component" value="Unassembled WGS sequence"/>
</dbReference>
<dbReference type="InterPro" id="IPR039537">
    <property type="entry name" value="Retrotran_Ty1/copia-like"/>
</dbReference>
<keyword evidence="1" id="KW-0378">Hydrolase</keyword>